<dbReference type="Gene3D" id="3.40.50.720">
    <property type="entry name" value="NAD(P)-binding Rossmann-like Domain"/>
    <property type="match status" value="1"/>
</dbReference>
<evidence type="ECO:0000313" key="1">
    <source>
        <dbReference type="EMBL" id="MBK3494337.1"/>
    </source>
</evidence>
<proteinExistence type="predicted"/>
<reference evidence="1 2" key="1">
    <citation type="submission" date="2020-12" db="EMBL/GenBank/DDBJ databases">
        <title>YIM B01967 draft genome.</title>
        <authorList>
            <person name="Yan X."/>
        </authorList>
    </citation>
    <scope>NUCLEOTIDE SEQUENCE [LARGE SCALE GENOMIC DNA]</scope>
    <source>
        <strain evidence="1 2">YIM B01967</strain>
    </source>
</reference>
<sequence length="271" mass="30978">MTEERWLLIGTDARFKKLAVQLSKPHRTVLYKYSDEWNDELLKLSTKLQPNRIVLPIHPLKWTADMKSFLQVAEQATLFVGRTTADFKQQLSTAKTISYLQDEQFIWQNAKLTAEGMLRAFYDHEQKSMDKQQIVITGFGRVAKMTAALFRELGATIHVLARSETQIYEAEAYGYKASFLAPDAFEGELHYVINTVPVKWLTTAFSDKLSSATTLFELASAPGCLSFEEQPDFDYIQLPGLPGKYFPQDAAELLIQTIELYNEKLKEEHHA</sequence>
<dbReference type="Proteomes" id="UP000618943">
    <property type="component" value="Unassembled WGS sequence"/>
</dbReference>
<dbReference type="SUPFAM" id="SSF51735">
    <property type="entry name" value="NAD(P)-binding Rossmann-fold domains"/>
    <property type="match status" value="1"/>
</dbReference>
<dbReference type="EMBL" id="JAEOAH010000005">
    <property type="protein sequence ID" value="MBK3494337.1"/>
    <property type="molecule type" value="Genomic_DNA"/>
</dbReference>
<evidence type="ECO:0000313" key="2">
    <source>
        <dbReference type="Proteomes" id="UP000618943"/>
    </source>
</evidence>
<comment type="caution">
    <text evidence="1">The sequence shown here is derived from an EMBL/GenBank/DDBJ whole genome shotgun (WGS) entry which is preliminary data.</text>
</comment>
<dbReference type="RefSeq" id="WP_200748266.1">
    <property type="nucleotide sequence ID" value="NZ_JAEOAH010000005.1"/>
</dbReference>
<name>A0ABS1H5A6_9BACL</name>
<gene>
    <name evidence="1" type="ORF">JFL43_05590</name>
</gene>
<accession>A0ABS1H5A6</accession>
<keyword evidence="2" id="KW-1185">Reference proteome</keyword>
<protein>
    <submittedName>
        <fullName evidence="1">Dipicolinate synthase</fullName>
    </submittedName>
</protein>
<dbReference type="InterPro" id="IPR036291">
    <property type="entry name" value="NAD(P)-bd_dom_sf"/>
</dbReference>
<organism evidence="1 2">
    <name type="scientific">Viridibacillus soli</name>
    <dbReference type="NCBI Taxonomy" id="2798301"/>
    <lineage>
        <taxon>Bacteria</taxon>
        <taxon>Bacillati</taxon>
        <taxon>Bacillota</taxon>
        <taxon>Bacilli</taxon>
        <taxon>Bacillales</taxon>
        <taxon>Caryophanaceae</taxon>
        <taxon>Viridibacillus</taxon>
    </lineage>
</organism>